<dbReference type="Proteomes" id="UP000798662">
    <property type="component" value="Chromosome 3"/>
</dbReference>
<accession>A0ACC3CH71</accession>
<evidence type="ECO:0000313" key="1">
    <source>
        <dbReference type="EMBL" id="KAK1869542.1"/>
    </source>
</evidence>
<proteinExistence type="predicted"/>
<keyword evidence="2" id="KW-1185">Reference proteome</keyword>
<gene>
    <name evidence="1" type="ORF">I4F81_012017</name>
</gene>
<sequence>MATLRHDAPSAMGGWLLKEGSFRRRYRRYVRLKGTILSNHHSEASPATWEVNVSDVAVSAGSRTGELVLTLPDRRVSFFADSPEEAAAWTRALTAVATRRIEDAYELGSRLGEGAFATVVRGVDRATREPVAVKVIKKDAFDDREMEFVVRETAIMKAICHPNIVAVRDVYESRSHLYLVLELLEGGELFDLVASAGSLSEQRASEVMRGVVSGLAYLHGQGICHRDIKPENILATSKTWPLQVKLSDLGMAHSHLDDDGDGRADSFFADNDDGSNSSATPRSSSRSCEPSAASAPVTSGNTSQFRMPSDAGRSAPSGTCGGGGGGGGHLIGTPGYVAPEVIRRLPGANAPPSDMWSAGVVLYILLSGKMPFYGRNDAECLARTASGAYAMPAREWSRVSPAAVSLVRGMLCVDPSKRLTASAALQHPWLASPSTLSASPLDNNLSGLHSSRRAFRRAVMACITMQRMQRAVASGKAAASAASAASVSSASSTGSAAPEGEKAGGWTARGGVAAPPAVRPPRTDGAAVRPLPRTPSDGSSGGRTARGGVSALPAARRPSGGAAAVRQPAPRPPSDGGGGGRWSGRGGVAAPPTARAPAGRAEYSGGATRTPGPRA</sequence>
<protein>
    <submittedName>
        <fullName evidence="1">Uncharacterized protein</fullName>
    </submittedName>
</protein>
<evidence type="ECO:0000313" key="2">
    <source>
        <dbReference type="Proteomes" id="UP000798662"/>
    </source>
</evidence>
<dbReference type="EMBL" id="CM020620">
    <property type="protein sequence ID" value="KAK1869542.1"/>
    <property type="molecule type" value="Genomic_DNA"/>
</dbReference>
<reference evidence="1" key="1">
    <citation type="submission" date="2019-11" db="EMBL/GenBank/DDBJ databases">
        <title>Nori genome reveals adaptations in red seaweeds to the harsh intertidal environment.</title>
        <authorList>
            <person name="Wang D."/>
            <person name="Mao Y."/>
        </authorList>
    </citation>
    <scope>NUCLEOTIDE SEQUENCE</scope>
    <source>
        <tissue evidence="1">Gametophyte</tissue>
    </source>
</reference>
<comment type="caution">
    <text evidence="1">The sequence shown here is derived from an EMBL/GenBank/DDBJ whole genome shotgun (WGS) entry which is preliminary data.</text>
</comment>
<organism evidence="1 2">
    <name type="scientific">Pyropia yezoensis</name>
    <name type="common">Susabi-nori</name>
    <name type="synonym">Porphyra yezoensis</name>
    <dbReference type="NCBI Taxonomy" id="2788"/>
    <lineage>
        <taxon>Eukaryota</taxon>
        <taxon>Rhodophyta</taxon>
        <taxon>Bangiophyceae</taxon>
        <taxon>Bangiales</taxon>
        <taxon>Bangiaceae</taxon>
        <taxon>Pyropia</taxon>
    </lineage>
</organism>
<name>A0ACC3CH71_PYRYE</name>